<dbReference type="EMBL" id="UZAM01018451">
    <property type="protein sequence ID" value="VDP50734.1"/>
    <property type="molecule type" value="Genomic_DNA"/>
</dbReference>
<organism evidence="3">
    <name type="scientific">Soboliphyme baturini</name>
    <dbReference type="NCBI Taxonomy" id="241478"/>
    <lineage>
        <taxon>Eukaryota</taxon>
        <taxon>Metazoa</taxon>
        <taxon>Ecdysozoa</taxon>
        <taxon>Nematoda</taxon>
        <taxon>Enoplea</taxon>
        <taxon>Dorylaimia</taxon>
        <taxon>Dioctophymatida</taxon>
        <taxon>Dioctophymatoidea</taxon>
        <taxon>Soboliphymatidae</taxon>
        <taxon>Soboliphyme</taxon>
    </lineage>
</organism>
<sequence>MPPERMAKQLFLANLAGKRPRGRPRLTWCKHMYGVFSRLYLSGSGTLEAHSDVSAFATRKEKRRWKMKVKISGDVSK</sequence>
<protein>
    <submittedName>
        <fullName evidence="1 3">Uncharacterized protein</fullName>
    </submittedName>
</protein>
<reference evidence="3" key="1">
    <citation type="submission" date="2016-06" db="UniProtKB">
        <authorList>
            <consortium name="WormBaseParasite"/>
        </authorList>
    </citation>
    <scope>IDENTIFICATION</scope>
</reference>
<evidence type="ECO:0000313" key="1">
    <source>
        <dbReference type="EMBL" id="VDP50734.1"/>
    </source>
</evidence>
<dbReference type="OrthoDB" id="5794356at2759"/>
<accession>A0A183J9X4</accession>
<gene>
    <name evidence="1" type="ORF">SBAD_LOCUS12672</name>
</gene>
<name>A0A183J9X4_9BILA</name>
<dbReference type="Proteomes" id="UP000270296">
    <property type="component" value="Unassembled WGS sequence"/>
</dbReference>
<evidence type="ECO:0000313" key="2">
    <source>
        <dbReference type="Proteomes" id="UP000270296"/>
    </source>
</evidence>
<reference evidence="1 2" key="2">
    <citation type="submission" date="2018-11" db="EMBL/GenBank/DDBJ databases">
        <authorList>
            <consortium name="Pathogen Informatics"/>
        </authorList>
    </citation>
    <scope>NUCLEOTIDE SEQUENCE [LARGE SCALE GENOMIC DNA]</scope>
</reference>
<dbReference type="AlphaFoldDB" id="A0A183J9X4"/>
<evidence type="ECO:0000313" key="3">
    <source>
        <dbReference type="WBParaSite" id="SBAD_0001308201-mRNA-1"/>
    </source>
</evidence>
<keyword evidence="2" id="KW-1185">Reference proteome</keyword>
<dbReference type="WBParaSite" id="SBAD_0001308201-mRNA-1">
    <property type="protein sequence ID" value="SBAD_0001308201-mRNA-1"/>
    <property type="gene ID" value="SBAD_0001308201"/>
</dbReference>
<proteinExistence type="predicted"/>